<dbReference type="InterPro" id="IPR011035">
    <property type="entry name" value="Ribosomal_bL25/Gln-tRNA_synth"/>
</dbReference>
<keyword evidence="17" id="KW-1185">Reference proteome</keyword>
<evidence type="ECO:0000256" key="12">
    <source>
        <dbReference type="RuleBase" id="RU363037"/>
    </source>
</evidence>
<evidence type="ECO:0000256" key="2">
    <source>
        <dbReference type="ARBA" id="ARBA00008927"/>
    </source>
</evidence>
<dbReference type="InterPro" id="IPR000924">
    <property type="entry name" value="Glu/Gln-tRNA-synth"/>
</dbReference>
<keyword evidence="5 12" id="KW-0436">Ligase</keyword>
<dbReference type="EC" id="6.1.1.17" evidence="3"/>
<comment type="subcellular location">
    <subcellularLocation>
        <location evidence="1">Cytoplasm</location>
    </subcellularLocation>
</comment>
<dbReference type="InterPro" id="IPR020056">
    <property type="entry name" value="Rbsml_bL25/Gln-tRNA_synth_N"/>
</dbReference>
<dbReference type="Pfam" id="PF20974">
    <property type="entry name" value="tRNA-synt_1c_C2"/>
    <property type="match status" value="1"/>
</dbReference>
<dbReference type="InterPro" id="IPR049437">
    <property type="entry name" value="tRNA-synt_1c_C2"/>
</dbReference>
<dbReference type="GO" id="GO:0004818">
    <property type="term" value="F:glutamate-tRNA ligase activity"/>
    <property type="evidence" value="ECO:0007669"/>
    <property type="project" value="UniProtKB-EC"/>
</dbReference>
<dbReference type="InterPro" id="IPR014729">
    <property type="entry name" value="Rossmann-like_a/b/a_fold"/>
</dbReference>
<evidence type="ECO:0000313" key="17">
    <source>
        <dbReference type="Proteomes" id="UP000509510"/>
    </source>
</evidence>
<name>A0A7H8R7C9_TALRU</name>
<evidence type="ECO:0000256" key="9">
    <source>
        <dbReference type="ARBA" id="ARBA00023146"/>
    </source>
</evidence>
<dbReference type="Pfam" id="PF00749">
    <property type="entry name" value="tRNA-synt_1c"/>
    <property type="match status" value="1"/>
</dbReference>
<dbReference type="PROSITE" id="PS00178">
    <property type="entry name" value="AA_TRNA_LIGASE_I"/>
    <property type="match status" value="1"/>
</dbReference>
<dbReference type="SUPFAM" id="SSF50715">
    <property type="entry name" value="Ribosomal protein L25-like"/>
    <property type="match status" value="1"/>
</dbReference>
<comment type="similarity">
    <text evidence="2">Belongs to the class-I aminoacyl-tRNA synthetase family. Glutamate--tRNA ligase type 2 subfamily.</text>
</comment>
<dbReference type="FunFam" id="3.90.800.10:FF:000001">
    <property type="entry name" value="Glutamine--tRNA ligase"/>
    <property type="match status" value="1"/>
</dbReference>
<evidence type="ECO:0000259" key="14">
    <source>
        <dbReference type="Pfam" id="PF03950"/>
    </source>
</evidence>
<protein>
    <recommendedName>
        <fullName evidence="3">glutamate--tRNA ligase</fullName>
        <ecNumber evidence="3">6.1.1.17</ecNumber>
    </recommendedName>
    <alternativeName>
        <fullName evidence="10">Glutamyl-tRNA synthetase</fullName>
    </alternativeName>
</protein>
<dbReference type="AlphaFoldDB" id="A0A7H8R7C9"/>
<dbReference type="PANTHER" id="PTHR43097">
    <property type="entry name" value="GLUTAMINE-TRNA LIGASE"/>
    <property type="match status" value="1"/>
</dbReference>
<dbReference type="OrthoDB" id="10250478at2759"/>
<dbReference type="GO" id="GO:0017102">
    <property type="term" value="C:methionyl glutamyl tRNA synthetase complex"/>
    <property type="evidence" value="ECO:0007669"/>
    <property type="project" value="TreeGrafter"/>
</dbReference>
<dbReference type="SUPFAM" id="SSF47616">
    <property type="entry name" value="GST C-terminal domain-like"/>
    <property type="match status" value="1"/>
</dbReference>
<feature type="domain" description="tRNA synthetases class I (E and Q) anti-codon binding" evidence="15">
    <location>
        <begin position="647"/>
        <end position="721"/>
    </location>
</feature>
<evidence type="ECO:0000256" key="1">
    <source>
        <dbReference type="ARBA" id="ARBA00004496"/>
    </source>
</evidence>
<keyword evidence="9 12" id="KW-0030">Aminoacyl-tRNA synthetase</keyword>
<proteinExistence type="inferred from homology"/>
<dbReference type="Pfam" id="PF03950">
    <property type="entry name" value="tRNA-synt_1c_C"/>
    <property type="match status" value="1"/>
</dbReference>
<evidence type="ECO:0000256" key="6">
    <source>
        <dbReference type="ARBA" id="ARBA00022741"/>
    </source>
</evidence>
<dbReference type="KEGG" id="trg:TRUGW13939_09438"/>
<dbReference type="EMBL" id="CP055902">
    <property type="protein sequence ID" value="QKX62279.1"/>
    <property type="molecule type" value="Genomic_DNA"/>
</dbReference>
<dbReference type="PRINTS" id="PR00987">
    <property type="entry name" value="TRNASYNTHGLU"/>
</dbReference>
<evidence type="ECO:0000259" key="15">
    <source>
        <dbReference type="Pfam" id="PF20974"/>
    </source>
</evidence>
<dbReference type="GeneID" id="55996921"/>
<dbReference type="Gene3D" id="3.40.50.620">
    <property type="entry name" value="HUPs"/>
    <property type="match status" value="1"/>
</dbReference>
<dbReference type="NCBIfam" id="TIGR00463">
    <property type="entry name" value="gltX_arch"/>
    <property type="match status" value="1"/>
</dbReference>
<dbReference type="GO" id="GO:0005524">
    <property type="term" value="F:ATP binding"/>
    <property type="evidence" value="ECO:0007669"/>
    <property type="project" value="UniProtKB-KW"/>
</dbReference>
<sequence>MANLTAATKAELALVLPSLLVVSHLERNGKLPSSWLPLSKTYRRAAHLGNGKSVELTSPDGEGKVWSDRDIIEHLVVSKSKGPSLRSALVEEWVRRSHDFALRNALRLNQSLRELESHLTLRTYISGSYKISVADVAVWATIRGNPIALSLVKTVCCNVLQWYSFIEASNPWITEAIEELTSAEIIERAREKAARSAAGSSFDVVALPRVDGLMVTRFPPEPSGYLHIGHAKAALLNVYFAHQKPGGVLICRFDDTNPSKESMDFQSSIAEDLALIGIVPDKTSYSSDYFEQMHDLAIQLIKDGKAFADDSELGKGDDNRKNRLPSNHRDMGIEETLERFREMKTGSTEGQRWCLRARIAYDSPNGTLRDPVIYRGNLAKHHRTGTSWKVYPTYDFCAPVLDSIEGITLALRTNEYRDRNAQYEWIQNALGLRPVPIWDFSRLNFVRTVLSKRKLARIVNEGKVWDWGDPRMPTIRGIIRRGVAVPVLREFILKQSPSRNILNLEWGTFWAGNKKYIDAVAPRHVAIAAGHSVYCDVIDRNNDGSPPDAAVLDVPKYVKNPGLGTRKIPTGKTVIIEQADAQSFEIGEMVTLMNWGNAIVRDISTTQSDTDAADTAASGSNDKSNIVVKHLVLELDLGSRDFKKTKKITWLAAVEENMIPVELMAFDHLITKDKLEPSDVLEECLTPVTQFITHAFADCNVVGLKQDAVIQFERKAYYRLDVSYQGRDSSPMVFFEIPSGGK</sequence>
<dbReference type="PANTHER" id="PTHR43097:SF5">
    <property type="entry name" value="GLUTAMATE--TRNA LIGASE"/>
    <property type="match status" value="1"/>
</dbReference>
<feature type="domain" description="Glutamyl/glutaminyl-tRNA synthetase class Ib anti-codon binding" evidence="14">
    <location>
        <begin position="521"/>
        <end position="606"/>
    </location>
</feature>
<comment type="catalytic activity">
    <reaction evidence="11">
        <text>tRNA(Glu) + L-glutamate + ATP = L-glutamyl-tRNA(Glu) + AMP + diphosphate</text>
        <dbReference type="Rhea" id="RHEA:23540"/>
        <dbReference type="Rhea" id="RHEA-COMP:9663"/>
        <dbReference type="Rhea" id="RHEA-COMP:9680"/>
        <dbReference type="ChEBI" id="CHEBI:29985"/>
        <dbReference type="ChEBI" id="CHEBI:30616"/>
        <dbReference type="ChEBI" id="CHEBI:33019"/>
        <dbReference type="ChEBI" id="CHEBI:78442"/>
        <dbReference type="ChEBI" id="CHEBI:78520"/>
        <dbReference type="ChEBI" id="CHEBI:456215"/>
        <dbReference type="EC" id="6.1.1.17"/>
    </reaction>
</comment>
<dbReference type="FunFam" id="1.10.1160.10:FF:000001">
    <property type="entry name" value="Glutamine--tRNA ligase"/>
    <property type="match status" value="1"/>
</dbReference>
<keyword evidence="7 12" id="KW-0067">ATP-binding</keyword>
<reference evidence="17" key="1">
    <citation type="submission" date="2020-06" db="EMBL/GenBank/DDBJ databases">
        <title>A chromosome-scale genome assembly of Talaromyces rugulosus W13939.</title>
        <authorList>
            <person name="Wang B."/>
            <person name="Guo L."/>
            <person name="Ye K."/>
            <person name="Wang L."/>
        </authorList>
    </citation>
    <scope>NUCLEOTIDE SEQUENCE [LARGE SCALE GENOMIC DNA]</scope>
    <source>
        <strain evidence="17">W13939</strain>
    </source>
</reference>
<evidence type="ECO:0000256" key="4">
    <source>
        <dbReference type="ARBA" id="ARBA00022490"/>
    </source>
</evidence>
<dbReference type="InterPro" id="IPR050132">
    <property type="entry name" value="Gln/Glu-tRNA_Ligase"/>
</dbReference>
<dbReference type="Gene3D" id="2.40.240.10">
    <property type="entry name" value="Ribosomal Protein L25, Chain P"/>
    <property type="match status" value="1"/>
</dbReference>
<evidence type="ECO:0000256" key="5">
    <source>
        <dbReference type="ARBA" id="ARBA00022598"/>
    </source>
</evidence>
<dbReference type="InterPro" id="IPR020059">
    <property type="entry name" value="Glu/Gln-tRNA-synth_Ib_codon-bd"/>
</dbReference>
<evidence type="ECO:0000313" key="16">
    <source>
        <dbReference type="EMBL" id="QKX62279.1"/>
    </source>
</evidence>
<evidence type="ECO:0000259" key="13">
    <source>
        <dbReference type="Pfam" id="PF00749"/>
    </source>
</evidence>
<dbReference type="Proteomes" id="UP000509510">
    <property type="component" value="Chromosome V"/>
</dbReference>
<dbReference type="RefSeq" id="XP_035348453.1">
    <property type="nucleotide sequence ID" value="XM_035492560.1"/>
</dbReference>
<dbReference type="InterPro" id="IPR020058">
    <property type="entry name" value="Glu/Gln-tRNA-synth_Ib_cat-dom"/>
</dbReference>
<dbReference type="InterPro" id="IPR004526">
    <property type="entry name" value="Glu-tRNA-synth_arc/euk"/>
</dbReference>
<dbReference type="SUPFAM" id="SSF52374">
    <property type="entry name" value="Nucleotidylyl transferase"/>
    <property type="match status" value="1"/>
</dbReference>
<dbReference type="InterPro" id="IPR036282">
    <property type="entry name" value="Glutathione-S-Trfase_C_sf"/>
</dbReference>
<dbReference type="InterPro" id="IPR001412">
    <property type="entry name" value="aa-tRNA-synth_I_CS"/>
</dbReference>
<organism evidence="16 17">
    <name type="scientific">Talaromyces rugulosus</name>
    <name type="common">Penicillium rugulosum</name>
    <dbReference type="NCBI Taxonomy" id="121627"/>
    <lineage>
        <taxon>Eukaryota</taxon>
        <taxon>Fungi</taxon>
        <taxon>Dikarya</taxon>
        <taxon>Ascomycota</taxon>
        <taxon>Pezizomycotina</taxon>
        <taxon>Eurotiomycetes</taxon>
        <taxon>Eurotiomycetidae</taxon>
        <taxon>Eurotiales</taxon>
        <taxon>Trichocomaceae</taxon>
        <taxon>Talaromyces</taxon>
        <taxon>Talaromyces sect. Islandici</taxon>
    </lineage>
</organism>
<feature type="domain" description="Glutamyl/glutaminyl-tRNA synthetase class Ib catalytic" evidence="13">
    <location>
        <begin position="215"/>
        <end position="518"/>
    </location>
</feature>
<gene>
    <name evidence="16" type="ORF">TRUGW13939_09438</name>
</gene>
<dbReference type="FunFam" id="3.40.50.620:FF:000037">
    <property type="entry name" value="Glutamine--tRNA ligase cytoplasmic"/>
    <property type="match status" value="1"/>
</dbReference>
<dbReference type="Gene3D" id="1.20.1050.10">
    <property type="match status" value="1"/>
</dbReference>
<evidence type="ECO:0000256" key="11">
    <source>
        <dbReference type="ARBA" id="ARBA00048351"/>
    </source>
</evidence>
<dbReference type="GO" id="GO:0005829">
    <property type="term" value="C:cytosol"/>
    <property type="evidence" value="ECO:0007669"/>
    <property type="project" value="TreeGrafter"/>
</dbReference>
<evidence type="ECO:0000256" key="10">
    <source>
        <dbReference type="ARBA" id="ARBA00030865"/>
    </source>
</evidence>
<evidence type="ECO:0000256" key="3">
    <source>
        <dbReference type="ARBA" id="ARBA00012835"/>
    </source>
</evidence>
<keyword evidence="6 12" id="KW-0547">Nucleotide-binding</keyword>
<dbReference type="GO" id="GO:0006424">
    <property type="term" value="P:glutamyl-tRNA aminoacylation"/>
    <property type="evidence" value="ECO:0007669"/>
    <property type="project" value="InterPro"/>
</dbReference>
<keyword evidence="4" id="KW-0963">Cytoplasm</keyword>
<keyword evidence="8 12" id="KW-0648">Protein biosynthesis</keyword>
<accession>A0A7H8R7C9</accession>
<evidence type="ECO:0000256" key="8">
    <source>
        <dbReference type="ARBA" id="ARBA00022917"/>
    </source>
</evidence>
<evidence type="ECO:0000256" key="7">
    <source>
        <dbReference type="ARBA" id="ARBA00022840"/>
    </source>
</evidence>